<comment type="pathway">
    <text evidence="1">Cofactor biosynthesis; (R)-pantothenate biosynthesis; (R)-pantoate from 3-methyl-2-oxobutanoate: step 2/2.</text>
</comment>
<dbReference type="InterPro" id="IPR013332">
    <property type="entry name" value="KPR_N"/>
</dbReference>
<dbReference type="PANTHER" id="PTHR38015">
    <property type="entry name" value="BLR6086 PROTEIN"/>
    <property type="match status" value="1"/>
</dbReference>
<comment type="caution">
    <text evidence="7">The sequence shown here is derived from an EMBL/GenBank/DDBJ whole genome shotgun (WGS) entry which is preliminary data.</text>
</comment>
<reference evidence="7 8" key="1">
    <citation type="submission" date="2018-01" db="EMBL/GenBank/DDBJ databases">
        <title>Draft genome sequence of Paucibacter aquatile CR182 isolated from freshwater of the Nakdong River.</title>
        <authorList>
            <person name="Choi A."/>
            <person name="Chung E.J."/>
        </authorList>
    </citation>
    <scope>NUCLEOTIDE SEQUENCE [LARGE SCALE GENOMIC DNA]</scope>
    <source>
        <strain evidence="7 8">CR182</strain>
    </source>
</reference>
<dbReference type="InterPro" id="IPR036291">
    <property type="entry name" value="NAD(P)-bd_dom_sf"/>
</dbReference>
<protein>
    <recommendedName>
        <fullName evidence="2">2-dehydropantoate 2-reductase</fullName>
    </recommendedName>
</protein>
<gene>
    <name evidence="7" type="ORF">C1O66_09040</name>
</gene>
<dbReference type="Pfam" id="PF02558">
    <property type="entry name" value="ApbA"/>
    <property type="match status" value="1"/>
</dbReference>
<evidence type="ECO:0000259" key="5">
    <source>
        <dbReference type="Pfam" id="PF02317"/>
    </source>
</evidence>
<accession>A0A2N8KW71</accession>
<keyword evidence="3" id="KW-0566">Pantothenate biosynthesis</keyword>
<dbReference type="GO" id="GO:0008677">
    <property type="term" value="F:2-dehydropantoate 2-reductase activity"/>
    <property type="evidence" value="ECO:0007669"/>
    <property type="project" value="UniProtKB-EC"/>
</dbReference>
<evidence type="ECO:0000256" key="2">
    <source>
        <dbReference type="ARBA" id="ARBA00019465"/>
    </source>
</evidence>
<dbReference type="GO" id="GO:0015940">
    <property type="term" value="P:pantothenate biosynthetic process"/>
    <property type="evidence" value="ECO:0007669"/>
    <property type="project" value="UniProtKB-KW"/>
</dbReference>
<dbReference type="PANTHER" id="PTHR38015:SF1">
    <property type="entry name" value="OPINE DEHYDROGENASE DOMAIN-CONTAINING PROTEIN"/>
    <property type="match status" value="1"/>
</dbReference>
<sequence>MGRPRNKFRTSGKRMRVLIVGAGNAGCAHASELSFRGHEVVLLKTSKSMHDANFERVLERQGMDVIDNPRHGARRFQPFTLATRDLDAAFAVRPDIVFVATQSTQHEAIARLLGPRLSAGQLLIVSPGYMGSCYFRKHSASPEVIVAEGESLPFDARIVEPGVVNVLWENSRNALAFLPRSRSAEGLALAQALLPRYVAARSNVVESALHNPNLILHTVGTLLSASRIEYSGGEFWMYREAFTPSTIRLMERLDEEKKAIITRTQGDPAGYLEAFKFRNEENLDMAPLEVLRKYAAEGGPKGPTDMTTRYVTEDVPMGLGLMSSLGRLLGVPTPVCDSLVVLAGALLGTEFESQARTVEQLGFAGMSADEFVRVING</sequence>
<dbReference type="AlphaFoldDB" id="A0A2N8KW71"/>
<dbReference type="InterPro" id="IPR013328">
    <property type="entry name" value="6PGD_dom2"/>
</dbReference>
<evidence type="ECO:0000256" key="4">
    <source>
        <dbReference type="ARBA" id="ARBA00048793"/>
    </source>
</evidence>
<dbReference type="InterPro" id="IPR008927">
    <property type="entry name" value="6-PGluconate_DH-like_C_sf"/>
</dbReference>
<dbReference type="Gene3D" id="3.40.50.720">
    <property type="entry name" value="NAD(P)-binding Rossmann-like Domain"/>
    <property type="match status" value="1"/>
</dbReference>
<name>A0A2N8KW71_9BURK</name>
<dbReference type="SUPFAM" id="SSF51735">
    <property type="entry name" value="NAD(P)-binding Rossmann-fold domains"/>
    <property type="match status" value="1"/>
</dbReference>
<dbReference type="Proteomes" id="UP000235916">
    <property type="component" value="Unassembled WGS sequence"/>
</dbReference>
<keyword evidence="8" id="KW-1185">Reference proteome</keyword>
<evidence type="ECO:0000313" key="8">
    <source>
        <dbReference type="Proteomes" id="UP000235916"/>
    </source>
</evidence>
<evidence type="ECO:0000256" key="1">
    <source>
        <dbReference type="ARBA" id="ARBA00004994"/>
    </source>
</evidence>
<feature type="domain" description="Ketopantoate reductase N-terminal" evidence="6">
    <location>
        <begin position="17"/>
        <end position="120"/>
    </location>
</feature>
<dbReference type="InterPro" id="IPR051729">
    <property type="entry name" value="Opine/Lysopine_DH"/>
</dbReference>
<evidence type="ECO:0000259" key="6">
    <source>
        <dbReference type="Pfam" id="PF02558"/>
    </source>
</evidence>
<dbReference type="Gene3D" id="1.10.1040.10">
    <property type="entry name" value="N-(1-d-carboxylethyl)-l-norvaline Dehydrogenase, domain 2"/>
    <property type="match status" value="1"/>
</dbReference>
<dbReference type="OrthoDB" id="6135265at2"/>
<comment type="catalytic activity">
    <reaction evidence="4">
        <text>(R)-pantoate + NADP(+) = 2-dehydropantoate + NADPH + H(+)</text>
        <dbReference type="Rhea" id="RHEA:16233"/>
        <dbReference type="ChEBI" id="CHEBI:11561"/>
        <dbReference type="ChEBI" id="CHEBI:15378"/>
        <dbReference type="ChEBI" id="CHEBI:15980"/>
        <dbReference type="ChEBI" id="CHEBI:57783"/>
        <dbReference type="ChEBI" id="CHEBI:58349"/>
        <dbReference type="EC" id="1.1.1.169"/>
    </reaction>
</comment>
<dbReference type="SUPFAM" id="SSF48179">
    <property type="entry name" value="6-phosphogluconate dehydrogenase C-terminal domain-like"/>
    <property type="match status" value="1"/>
</dbReference>
<feature type="domain" description="Opine dehydrogenase" evidence="5">
    <location>
        <begin position="201"/>
        <end position="346"/>
    </location>
</feature>
<proteinExistence type="predicted"/>
<evidence type="ECO:0000313" key="7">
    <source>
        <dbReference type="EMBL" id="PND37652.1"/>
    </source>
</evidence>
<dbReference type="EMBL" id="POSP01000003">
    <property type="protein sequence ID" value="PND37652.1"/>
    <property type="molecule type" value="Genomic_DNA"/>
</dbReference>
<evidence type="ECO:0000256" key="3">
    <source>
        <dbReference type="ARBA" id="ARBA00022655"/>
    </source>
</evidence>
<dbReference type="Pfam" id="PF02317">
    <property type="entry name" value="Octopine_DH"/>
    <property type="match status" value="1"/>
</dbReference>
<dbReference type="InterPro" id="IPR003421">
    <property type="entry name" value="Opine_DH"/>
</dbReference>
<organism evidence="7 8">
    <name type="scientific">Kinneretia aquatilis</name>
    <dbReference type="NCBI Taxonomy" id="2070761"/>
    <lineage>
        <taxon>Bacteria</taxon>
        <taxon>Pseudomonadati</taxon>
        <taxon>Pseudomonadota</taxon>
        <taxon>Betaproteobacteria</taxon>
        <taxon>Burkholderiales</taxon>
        <taxon>Sphaerotilaceae</taxon>
        <taxon>Roseateles</taxon>
    </lineage>
</organism>